<feature type="compositionally biased region" description="Low complexity" evidence="1">
    <location>
        <begin position="24"/>
        <end position="33"/>
    </location>
</feature>
<feature type="region of interest" description="Disordered" evidence="1">
    <location>
        <begin position="1"/>
        <end position="36"/>
    </location>
</feature>
<keyword evidence="2" id="KW-0472">Membrane</keyword>
<dbReference type="AlphaFoldDB" id="A0A6B0R4U3"/>
<reference evidence="3" key="1">
    <citation type="submission" date="2019-10" db="EMBL/GenBank/DDBJ databases">
        <title>The sequence and de novo assembly of the wild yak genome.</title>
        <authorList>
            <person name="Liu Y."/>
        </authorList>
    </citation>
    <scope>NUCLEOTIDE SEQUENCE [LARGE SCALE GENOMIC DNA]</scope>
    <source>
        <strain evidence="3">WY2019</strain>
    </source>
</reference>
<dbReference type="Proteomes" id="UP000322234">
    <property type="component" value="Unassembled WGS sequence"/>
</dbReference>
<feature type="transmembrane region" description="Helical" evidence="2">
    <location>
        <begin position="52"/>
        <end position="74"/>
    </location>
</feature>
<protein>
    <submittedName>
        <fullName evidence="3">Uncharacterized protein</fullName>
    </submittedName>
</protein>
<evidence type="ECO:0000313" key="4">
    <source>
        <dbReference type="Proteomes" id="UP000322234"/>
    </source>
</evidence>
<organism evidence="3 4">
    <name type="scientific">Bos mutus</name>
    <name type="common">wild yak</name>
    <dbReference type="NCBI Taxonomy" id="72004"/>
    <lineage>
        <taxon>Eukaryota</taxon>
        <taxon>Metazoa</taxon>
        <taxon>Chordata</taxon>
        <taxon>Craniata</taxon>
        <taxon>Vertebrata</taxon>
        <taxon>Euteleostomi</taxon>
        <taxon>Mammalia</taxon>
        <taxon>Eutheria</taxon>
        <taxon>Laurasiatheria</taxon>
        <taxon>Artiodactyla</taxon>
        <taxon>Ruminantia</taxon>
        <taxon>Pecora</taxon>
        <taxon>Bovidae</taxon>
        <taxon>Bovinae</taxon>
        <taxon>Bos</taxon>
    </lineage>
</organism>
<evidence type="ECO:0000313" key="3">
    <source>
        <dbReference type="EMBL" id="MXQ85229.1"/>
    </source>
</evidence>
<dbReference type="EMBL" id="VBQZ03000025">
    <property type="protein sequence ID" value="MXQ85229.1"/>
    <property type="molecule type" value="Genomic_DNA"/>
</dbReference>
<keyword evidence="2" id="KW-0812">Transmembrane</keyword>
<gene>
    <name evidence="3" type="ORF">E5288_WYG014369</name>
</gene>
<accession>A0A6B0R4U3</accession>
<name>A0A6B0R4U3_9CETA</name>
<evidence type="ECO:0000256" key="1">
    <source>
        <dbReference type="SAM" id="MobiDB-lite"/>
    </source>
</evidence>
<evidence type="ECO:0000256" key="2">
    <source>
        <dbReference type="SAM" id="Phobius"/>
    </source>
</evidence>
<comment type="caution">
    <text evidence="3">The sequence shown here is derived from an EMBL/GenBank/DDBJ whole genome shotgun (WGS) entry which is preliminary data.</text>
</comment>
<feature type="compositionally biased region" description="Low complexity" evidence="1">
    <location>
        <begin position="1"/>
        <end position="16"/>
    </location>
</feature>
<keyword evidence="4" id="KW-1185">Reference proteome</keyword>
<proteinExistence type="predicted"/>
<sequence length="79" mass="8241">MAASSNSSLSGSSVSSENLMMTPSERSVSSFSSPGHNSYALQLKRGSLGNQVSHIASVYVVLLSVTSAVTLLFLSPMPY</sequence>
<keyword evidence="2" id="KW-1133">Transmembrane helix</keyword>